<dbReference type="SUPFAM" id="SSF55681">
    <property type="entry name" value="Class II aaRS and biotin synthetases"/>
    <property type="match status" value="1"/>
</dbReference>
<evidence type="ECO:0000313" key="10">
    <source>
        <dbReference type="Proteomes" id="UP001499986"/>
    </source>
</evidence>
<dbReference type="CDD" id="cd00778">
    <property type="entry name" value="ProRS_core_arch_euk"/>
    <property type="match status" value="1"/>
</dbReference>
<dbReference type="EC" id="6.1.1.15" evidence="7"/>
<keyword evidence="4 7" id="KW-0067">ATP-binding</keyword>
<dbReference type="InterPro" id="IPR045864">
    <property type="entry name" value="aa-tRNA-synth_II/BPL/LPL"/>
</dbReference>
<evidence type="ECO:0000256" key="2">
    <source>
        <dbReference type="ARBA" id="ARBA00022598"/>
    </source>
</evidence>
<evidence type="ECO:0000256" key="1">
    <source>
        <dbReference type="ARBA" id="ARBA00022490"/>
    </source>
</evidence>
<dbReference type="Pfam" id="PF00587">
    <property type="entry name" value="tRNA-synt_2b"/>
    <property type="match status" value="1"/>
</dbReference>
<evidence type="ECO:0000256" key="4">
    <source>
        <dbReference type="ARBA" id="ARBA00022840"/>
    </source>
</evidence>
<keyword evidence="3 7" id="KW-0547">Nucleotide-binding</keyword>
<dbReference type="HAMAP" id="MF_01571">
    <property type="entry name" value="Pro_tRNA_synth_type3"/>
    <property type="match status" value="1"/>
</dbReference>
<evidence type="ECO:0000256" key="6">
    <source>
        <dbReference type="ARBA" id="ARBA00023146"/>
    </source>
</evidence>
<evidence type="ECO:0000259" key="8">
    <source>
        <dbReference type="PROSITE" id="PS50862"/>
    </source>
</evidence>
<dbReference type="EMBL" id="BAAASE010000011">
    <property type="protein sequence ID" value="GAA2419031.1"/>
    <property type="molecule type" value="Genomic_DNA"/>
</dbReference>
<comment type="subcellular location">
    <subcellularLocation>
        <location evidence="7">Cytoplasm</location>
    </subcellularLocation>
</comment>
<dbReference type="InterPro" id="IPR004154">
    <property type="entry name" value="Anticodon-bd"/>
</dbReference>
<dbReference type="InterPro" id="IPR016061">
    <property type="entry name" value="Pro-tRNA_ligase_II_C"/>
</dbReference>
<reference evidence="9 10" key="1">
    <citation type="journal article" date="2019" name="Int. J. Syst. Evol. Microbiol.">
        <title>The Global Catalogue of Microorganisms (GCM) 10K type strain sequencing project: providing services to taxonomists for standard genome sequencing and annotation.</title>
        <authorList>
            <consortium name="The Broad Institute Genomics Platform"/>
            <consortium name="The Broad Institute Genome Sequencing Center for Infectious Disease"/>
            <person name="Wu L."/>
            <person name="Ma J."/>
        </authorList>
    </citation>
    <scope>NUCLEOTIDE SEQUENCE [LARGE SCALE GENOMIC DNA]</scope>
    <source>
        <strain evidence="9 10">JCM 4358</strain>
    </source>
</reference>
<organism evidence="9 10">
    <name type="scientific">Streptomyces coeruleofuscus</name>
    <dbReference type="NCBI Taxonomy" id="66879"/>
    <lineage>
        <taxon>Bacteria</taxon>
        <taxon>Bacillati</taxon>
        <taxon>Actinomycetota</taxon>
        <taxon>Actinomycetes</taxon>
        <taxon>Kitasatosporales</taxon>
        <taxon>Streptomycetaceae</taxon>
        <taxon>Streptomyces</taxon>
    </lineage>
</organism>
<keyword evidence="2 7" id="KW-0436">Ligase</keyword>
<evidence type="ECO:0000256" key="5">
    <source>
        <dbReference type="ARBA" id="ARBA00022917"/>
    </source>
</evidence>
<proteinExistence type="inferred from homology"/>
<protein>
    <recommendedName>
        <fullName evidence="7">Proline--tRNA ligase</fullName>
        <ecNumber evidence="7">6.1.1.15</ecNumber>
    </recommendedName>
    <alternativeName>
        <fullName evidence="7">Prolyl-tRNA synthetase</fullName>
        <shortName evidence="7">ProRS</shortName>
    </alternativeName>
</protein>
<dbReference type="InterPro" id="IPR002314">
    <property type="entry name" value="aa-tRNA-synt_IIb"/>
</dbReference>
<comment type="catalytic activity">
    <reaction evidence="7">
        <text>tRNA(Pro) + L-proline + ATP = L-prolyl-tRNA(Pro) + AMP + diphosphate</text>
        <dbReference type="Rhea" id="RHEA:14305"/>
        <dbReference type="Rhea" id="RHEA-COMP:9700"/>
        <dbReference type="Rhea" id="RHEA-COMP:9702"/>
        <dbReference type="ChEBI" id="CHEBI:30616"/>
        <dbReference type="ChEBI" id="CHEBI:33019"/>
        <dbReference type="ChEBI" id="CHEBI:60039"/>
        <dbReference type="ChEBI" id="CHEBI:78442"/>
        <dbReference type="ChEBI" id="CHEBI:78532"/>
        <dbReference type="ChEBI" id="CHEBI:456215"/>
        <dbReference type="EC" id="6.1.1.15"/>
    </reaction>
</comment>
<comment type="domain">
    <text evidence="7">Consists of three domains: the N-terminal catalytic domain, the anticodon-binding domain and the C-terminal extension.</text>
</comment>
<dbReference type="InterPro" id="IPR033721">
    <property type="entry name" value="ProRS_core_arch_euk"/>
</dbReference>
<dbReference type="InterPro" id="IPR004499">
    <property type="entry name" value="Pro-tRNA-ligase_IIa_arc-type"/>
</dbReference>
<comment type="similarity">
    <text evidence="7">Belongs to the class-II aminoacyl-tRNA synthetase family. ProS type 3 subfamily.</text>
</comment>
<dbReference type="InterPro" id="IPR006195">
    <property type="entry name" value="aa-tRNA-synth_II"/>
</dbReference>
<comment type="function">
    <text evidence="7">Catalyzes the attachment of proline to tRNA(Pro) in a two-step reaction: proline is first activated by ATP to form Pro-AMP and then transferred to the acceptor end of tRNA(Pro).</text>
</comment>
<evidence type="ECO:0000256" key="7">
    <source>
        <dbReference type="HAMAP-Rule" id="MF_01571"/>
    </source>
</evidence>
<keyword evidence="5 7" id="KW-0648">Protein biosynthesis</keyword>
<dbReference type="GO" id="GO:0016874">
    <property type="term" value="F:ligase activity"/>
    <property type="evidence" value="ECO:0007669"/>
    <property type="project" value="UniProtKB-KW"/>
</dbReference>
<keyword evidence="1 7" id="KW-0963">Cytoplasm</keyword>
<sequence>MECGPVYELSCAYGEISHSGNVGPYHLAMAKAPVLTPQADDFPRWYQDLITKAELADNGPVRGTMVIRPYGYGLWERMQAEMDARIKETGTQNAYFPLLIPQSYLTREADHVEGFAPELAVVTHGGGKELEEPAVVRPTSEMIINDYFSKWVQSYRDLPLLINQWANVVRWELRPRLFLRTTEFLWQEGHTAHATYEEARDFAAHIHRQVYEDFMVNVLAMDVVPGRKTVKERFAGAINTLTLEGMMGDGKALQMATSHELGQNFAKAFNTQYLSKDGRQELVWQTSWGSTTRMIGALVMMHGDDNGLRVPPRLAQTQAVVLAIKGDEAVLAKVREIGDRLKAAGIRVQVDDRTDTPFGRRAVDWELKGVPVRIEIGPRDLENGTAMLARRIPGGKEPVSLDTLVSLLPKVLEEDQALLLKQSRERRESRTTEVATIDEAVEVAGAGGWARIPWAVLGEEGEAKLADHAATVRCLVAEDGSVPDADDAPGNVAVVARAY</sequence>
<dbReference type="SMART" id="SM00946">
    <property type="entry name" value="ProRS-C_1"/>
    <property type="match status" value="1"/>
</dbReference>
<dbReference type="PANTHER" id="PTHR43382:SF3">
    <property type="entry name" value="PROLINE--TRNA LIGASE, CHLOROPLASTIC_MITOCHONDRIAL"/>
    <property type="match status" value="1"/>
</dbReference>
<dbReference type="InterPro" id="IPR036621">
    <property type="entry name" value="Anticodon-bd_dom_sf"/>
</dbReference>
<dbReference type="PROSITE" id="PS50862">
    <property type="entry name" value="AA_TRNA_LIGASE_II"/>
    <property type="match status" value="1"/>
</dbReference>
<dbReference type="SUPFAM" id="SSF52954">
    <property type="entry name" value="Class II aaRS ABD-related"/>
    <property type="match status" value="1"/>
</dbReference>
<dbReference type="NCBIfam" id="TIGR00408">
    <property type="entry name" value="proS_fam_I"/>
    <property type="match status" value="1"/>
</dbReference>
<evidence type="ECO:0000256" key="3">
    <source>
        <dbReference type="ARBA" id="ARBA00022741"/>
    </source>
</evidence>
<name>A0ABN3J1Z1_9ACTN</name>
<comment type="subunit">
    <text evidence="7">Homodimer.</text>
</comment>
<dbReference type="PANTHER" id="PTHR43382">
    <property type="entry name" value="PROLYL-TRNA SYNTHETASE"/>
    <property type="match status" value="1"/>
</dbReference>
<dbReference type="Proteomes" id="UP001499986">
    <property type="component" value="Unassembled WGS sequence"/>
</dbReference>
<accession>A0ABN3J1Z1</accession>
<gene>
    <name evidence="7 9" type="primary">proS</name>
    <name evidence="9" type="ORF">GCM10010255_68550</name>
</gene>
<dbReference type="Pfam" id="PF03129">
    <property type="entry name" value="HGTP_anticodon"/>
    <property type="match status" value="1"/>
</dbReference>
<keyword evidence="6 7" id="KW-0030">Aminoacyl-tRNA synthetase</keyword>
<feature type="domain" description="Aminoacyl-transfer RNA synthetases class-II family profile" evidence="8">
    <location>
        <begin position="62"/>
        <end position="311"/>
    </location>
</feature>
<keyword evidence="10" id="KW-1185">Reference proteome</keyword>
<evidence type="ECO:0000313" key="9">
    <source>
        <dbReference type="EMBL" id="GAA2419031.1"/>
    </source>
</evidence>
<dbReference type="Gene3D" id="3.40.50.800">
    <property type="entry name" value="Anticodon-binding domain"/>
    <property type="match status" value="1"/>
</dbReference>
<comment type="caution">
    <text evidence="9">The sequence shown here is derived from an EMBL/GenBank/DDBJ whole genome shotgun (WGS) entry which is preliminary data.</text>
</comment>
<dbReference type="Gene3D" id="3.30.930.10">
    <property type="entry name" value="Bira Bifunctional Protein, Domain 2"/>
    <property type="match status" value="1"/>
</dbReference>